<gene>
    <name evidence="1" type="ORF">Tco_0703274</name>
</gene>
<accession>A0ABQ4XZX6</accession>
<comment type="caution">
    <text evidence="1">The sequence shown here is derived from an EMBL/GenBank/DDBJ whole genome shotgun (WGS) entry which is preliminary data.</text>
</comment>
<organism evidence="1 2">
    <name type="scientific">Tanacetum coccineum</name>
    <dbReference type="NCBI Taxonomy" id="301880"/>
    <lineage>
        <taxon>Eukaryota</taxon>
        <taxon>Viridiplantae</taxon>
        <taxon>Streptophyta</taxon>
        <taxon>Embryophyta</taxon>
        <taxon>Tracheophyta</taxon>
        <taxon>Spermatophyta</taxon>
        <taxon>Magnoliopsida</taxon>
        <taxon>eudicotyledons</taxon>
        <taxon>Gunneridae</taxon>
        <taxon>Pentapetalae</taxon>
        <taxon>asterids</taxon>
        <taxon>campanulids</taxon>
        <taxon>Asterales</taxon>
        <taxon>Asteraceae</taxon>
        <taxon>Asteroideae</taxon>
        <taxon>Anthemideae</taxon>
        <taxon>Anthemidinae</taxon>
        <taxon>Tanacetum</taxon>
    </lineage>
</organism>
<name>A0ABQ4XZX6_9ASTR</name>
<sequence length="294" mass="32387">MLQQFKVRSTPKEPTGVKYPPRLPRKSKLLFRTKPAFSDLATLCQRHTRKPIRICPVGSVELRRAADHNRSCMLSKGRTVADSIAERLTRPTAYKFKTDCSIIPVGPSTVLEETSLSRAGKPVKKVLLMNLSDQSEHRIALGSLTQSHDSIKLSLASVGVRLGDAAIFNGFDLGRIHCHEKVPIDYGAPRVTGCGHQYQHRFGRSPRVSRVGGWTPSSPQERLQENLELLTTKLLSAPVSETRTEAISGCLEGTYPHLTLVSLVSPSSSPPHTLCDMVQQCPSHLDYTVAFVVS</sequence>
<protein>
    <submittedName>
        <fullName evidence="1">Uncharacterized protein</fullName>
    </submittedName>
</protein>
<keyword evidence="2" id="KW-1185">Reference proteome</keyword>
<dbReference type="EMBL" id="BQNB010009935">
    <property type="protein sequence ID" value="GJS70433.1"/>
    <property type="molecule type" value="Genomic_DNA"/>
</dbReference>
<evidence type="ECO:0000313" key="2">
    <source>
        <dbReference type="Proteomes" id="UP001151760"/>
    </source>
</evidence>
<reference evidence="1" key="2">
    <citation type="submission" date="2022-01" db="EMBL/GenBank/DDBJ databases">
        <authorList>
            <person name="Yamashiro T."/>
            <person name="Shiraishi A."/>
            <person name="Satake H."/>
            <person name="Nakayama K."/>
        </authorList>
    </citation>
    <scope>NUCLEOTIDE SEQUENCE</scope>
</reference>
<dbReference type="Proteomes" id="UP001151760">
    <property type="component" value="Unassembled WGS sequence"/>
</dbReference>
<reference evidence="1" key="1">
    <citation type="journal article" date="2022" name="Int. J. Mol. Sci.">
        <title>Draft Genome of Tanacetum Coccineum: Genomic Comparison of Closely Related Tanacetum-Family Plants.</title>
        <authorList>
            <person name="Yamashiro T."/>
            <person name="Shiraishi A."/>
            <person name="Nakayama K."/>
            <person name="Satake H."/>
        </authorList>
    </citation>
    <scope>NUCLEOTIDE SEQUENCE</scope>
</reference>
<evidence type="ECO:0000313" key="1">
    <source>
        <dbReference type="EMBL" id="GJS70433.1"/>
    </source>
</evidence>
<proteinExistence type="predicted"/>